<feature type="transmembrane region" description="Helical" evidence="3">
    <location>
        <begin position="71"/>
        <end position="91"/>
    </location>
</feature>
<feature type="transmembrane region" description="Helical" evidence="3">
    <location>
        <begin position="34"/>
        <end position="59"/>
    </location>
</feature>
<evidence type="ECO:0000256" key="3">
    <source>
        <dbReference type="SAM" id="Phobius"/>
    </source>
</evidence>
<dbReference type="AlphaFoldDB" id="A0A7W6BXV1"/>
<dbReference type="Proteomes" id="UP000561459">
    <property type="component" value="Unassembled WGS sequence"/>
</dbReference>
<feature type="domain" description="Bacterial sugar transferase" evidence="4">
    <location>
        <begin position="273"/>
        <end position="461"/>
    </location>
</feature>
<keyword evidence="3" id="KW-0472">Membrane</keyword>
<sequence>MNAPFAVRPLAGVEAVPENLIVAPSLERRRLQSYLFMMAGDIVVIFAGFGIAGYLFAGIQGGADALIQSEILLPIFLTIALYNGSYSVEALRDPWRGIFRSQAALVLSVAAVVFIAFFAKASSDFSRLGFGTGTICTVLLLVWGRLQMRSFARWRCGTNPYNELVIDDGGPRVDFPGAIRISASAMGLKPNLNDPHALDRIGLVLRNIDRVIVSCPAARRADWAMMLKGANVDGEVLDDEVARLGAQGARVKAGHGLLLVSAGPLGLRDRIVKRLLDMSFAGTAIFFLSPLLVTVAIAIKLQDGGPVFFVQRRMGRGNRFFNMYKFRSMTVALCDTEGNVSASKNDQRITRIGKFIRSTSIDELPQLFNVLLGDMSLVGPRPHAIGSQAGSKLFWEVDLRYWQRHSLKPGLSGLAQVRGFRGATEKESDLVSRLQSDLEYLEGWTILRDIKIIFLTLRVLVHDRAF</sequence>
<evidence type="ECO:0000313" key="5">
    <source>
        <dbReference type="EMBL" id="MBB3938857.1"/>
    </source>
</evidence>
<proteinExistence type="inferred from homology"/>
<keyword evidence="6" id="KW-1185">Reference proteome</keyword>
<evidence type="ECO:0000313" key="6">
    <source>
        <dbReference type="Proteomes" id="UP000561459"/>
    </source>
</evidence>
<feature type="transmembrane region" description="Helical" evidence="3">
    <location>
        <begin position="103"/>
        <end position="122"/>
    </location>
</feature>
<dbReference type="GO" id="GO:0016780">
    <property type="term" value="F:phosphotransferase activity, for other substituted phosphate groups"/>
    <property type="evidence" value="ECO:0007669"/>
    <property type="project" value="TreeGrafter"/>
</dbReference>
<accession>A0A7W6BXV1</accession>
<dbReference type="EMBL" id="JACIDY010000001">
    <property type="protein sequence ID" value="MBB3938857.1"/>
    <property type="molecule type" value="Genomic_DNA"/>
</dbReference>
<protein>
    <submittedName>
        <fullName evidence="5">Lipopolysaccharide/colanic/teichoic acid biosynthesis glycosyltransferase</fullName>
    </submittedName>
</protein>
<evidence type="ECO:0000256" key="1">
    <source>
        <dbReference type="ARBA" id="ARBA00006464"/>
    </source>
</evidence>
<keyword evidence="3" id="KW-0812">Transmembrane</keyword>
<dbReference type="RefSeq" id="WP_183615707.1">
    <property type="nucleotide sequence ID" value="NZ_JACIDY010000001.1"/>
</dbReference>
<comment type="caution">
    <text evidence="5">The sequence shown here is derived from an EMBL/GenBank/DDBJ whole genome shotgun (WGS) entry which is preliminary data.</text>
</comment>
<feature type="transmembrane region" description="Helical" evidence="3">
    <location>
        <begin position="128"/>
        <end position="146"/>
    </location>
</feature>
<dbReference type="Pfam" id="PF02397">
    <property type="entry name" value="Bac_transf"/>
    <property type="match status" value="1"/>
</dbReference>
<keyword evidence="5" id="KW-0808">Transferase</keyword>
<keyword evidence="2" id="KW-0270">Exopolysaccharide synthesis</keyword>
<evidence type="ECO:0000256" key="2">
    <source>
        <dbReference type="ARBA" id="ARBA00023169"/>
    </source>
</evidence>
<dbReference type="InterPro" id="IPR003362">
    <property type="entry name" value="Bact_transf"/>
</dbReference>
<reference evidence="5 6" key="1">
    <citation type="submission" date="2020-08" db="EMBL/GenBank/DDBJ databases">
        <title>Genomic Encyclopedia of Type Strains, Phase IV (KMG-IV): sequencing the most valuable type-strain genomes for metagenomic binning, comparative biology and taxonomic classification.</title>
        <authorList>
            <person name="Goeker M."/>
        </authorList>
    </citation>
    <scope>NUCLEOTIDE SEQUENCE [LARGE SCALE GENOMIC DNA]</scope>
    <source>
        <strain evidence="5 6">DSM 27568</strain>
    </source>
</reference>
<organism evidence="5 6">
    <name type="scientific">Novosphingobium fluoreni</name>
    <dbReference type="NCBI Taxonomy" id="1391222"/>
    <lineage>
        <taxon>Bacteria</taxon>
        <taxon>Pseudomonadati</taxon>
        <taxon>Pseudomonadota</taxon>
        <taxon>Alphaproteobacteria</taxon>
        <taxon>Sphingomonadales</taxon>
        <taxon>Sphingomonadaceae</taxon>
        <taxon>Novosphingobium</taxon>
    </lineage>
</organism>
<evidence type="ECO:0000259" key="4">
    <source>
        <dbReference type="Pfam" id="PF02397"/>
    </source>
</evidence>
<name>A0A7W6BXV1_9SPHN</name>
<feature type="transmembrane region" description="Helical" evidence="3">
    <location>
        <begin position="275"/>
        <end position="299"/>
    </location>
</feature>
<dbReference type="PANTHER" id="PTHR30576">
    <property type="entry name" value="COLANIC BIOSYNTHESIS UDP-GLUCOSE LIPID CARRIER TRANSFERASE"/>
    <property type="match status" value="1"/>
</dbReference>
<comment type="similarity">
    <text evidence="1">Belongs to the bacterial sugar transferase family.</text>
</comment>
<dbReference type="PANTHER" id="PTHR30576:SF0">
    <property type="entry name" value="UNDECAPRENYL-PHOSPHATE N-ACETYLGALACTOSAMINYL 1-PHOSPHATE TRANSFERASE-RELATED"/>
    <property type="match status" value="1"/>
</dbReference>
<keyword evidence="3" id="KW-1133">Transmembrane helix</keyword>
<gene>
    <name evidence="5" type="ORF">GGR39_000486</name>
</gene>
<dbReference type="GO" id="GO:0000271">
    <property type="term" value="P:polysaccharide biosynthetic process"/>
    <property type="evidence" value="ECO:0007669"/>
    <property type="project" value="UniProtKB-KW"/>
</dbReference>